<accession>A0A2J8M2R1</accession>
<proteinExistence type="predicted"/>
<dbReference type="EMBL" id="NBAG03000271">
    <property type="protein sequence ID" value="PNI53769.1"/>
    <property type="molecule type" value="Genomic_DNA"/>
</dbReference>
<protein>
    <submittedName>
        <fullName evidence="1">NPNT isoform 2</fullName>
    </submittedName>
</protein>
<sequence length="103" mass="12130">GLCGWIREKDNDLHWEPIRDPAGITKMIKGLEKKIYDEKLKELGLLSLEKRRLRGKPLMVFKYMKGWHREGGDQLFSICTKNRTRGNWLRLEYKGAFLGRGHC</sequence>
<reference evidence="1 2" key="1">
    <citation type="submission" date="2017-12" db="EMBL/GenBank/DDBJ databases">
        <title>High-resolution comparative analysis of great ape genomes.</title>
        <authorList>
            <person name="Pollen A."/>
            <person name="Hastie A."/>
            <person name="Hormozdiari F."/>
            <person name="Dougherty M."/>
            <person name="Liu R."/>
            <person name="Chaisson M."/>
            <person name="Hoppe E."/>
            <person name="Hill C."/>
            <person name="Pang A."/>
            <person name="Hillier L."/>
            <person name="Baker C."/>
            <person name="Armstrong J."/>
            <person name="Shendure J."/>
            <person name="Paten B."/>
            <person name="Wilson R."/>
            <person name="Chao H."/>
            <person name="Schneider V."/>
            <person name="Ventura M."/>
            <person name="Kronenberg Z."/>
            <person name="Murali S."/>
            <person name="Gordon D."/>
            <person name="Cantsilieris S."/>
            <person name="Munson K."/>
            <person name="Nelson B."/>
            <person name="Raja A."/>
            <person name="Underwood J."/>
            <person name="Diekhans M."/>
            <person name="Fiddes I."/>
            <person name="Haussler D."/>
            <person name="Eichler E."/>
        </authorList>
    </citation>
    <scope>NUCLEOTIDE SEQUENCE [LARGE SCALE GENOMIC DNA]</scope>
    <source>
        <strain evidence="1">Yerkes chimp pedigree #C0471</strain>
    </source>
</reference>
<evidence type="ECO:0000313" key="1">
    <source>
        <dbReference type="EMBL" id="PNI53769.1"/>
    </source>
</evidence>
<gene>
    <name evidence="1" type="ORF">CK820_G0024132</name>
</gene>
<organism evidence="1 2">
    <name type="scientific">Pan troglodytes</name>
    <name type="common">Chimpanzee</name>
    <dbReference type="NCBI Taxonomy" id="9598"/>
    <lineage>
        <taxon>Eukaryota</taxon>
        <taxon>Metazoa</taxon>
        <taxon>Chordata</taxon>
        <taxon>Craniata</taxon>
        <taxon>Vertebrata</taxon>
        <taxon>Euteleostomi</taxon>
        <taxon>Mammalia</taxon>
        <taxon>Eutheria</taxon>
        <taxon>Euarchontoglires</taxon>
        <taxon>Primates</taxon>
        <taxon>Haplorrhini</taxon>
        <taxon>Catarrhini</taxon>
        <taxon>Hominidae</taxon>
        <taxon>Pan</taxon>
    </lineage>
</organism>
<dbReference type="Proteomes" id="UP000236370">
    <property type="component" value="Unassembled WGS sequence"/>
</dbReference>
<comment type="caution">
    <text evidence="1">The sequence shown here is derived from an EMBL/GenBank/DDBJ whole genome shotgun (WGS) entry which is preliminary data.</text>
</comment>
<name>A0A2J8M2R1_PANTR</name>
<evidence type="ECO:0000313" key="2">
    <source>
        <dbReference type="Proteomes" id="UP000236370"/>
    </source>
</evidence>
<dbReference type="AlphaFoldDB" id="A0A2J8M2R1"/>
<feature type="non-terminal residue" evidence="1">
    <location>
        <position position="1"/>
    </location>
</feature>